<protein>
    <submittedName>
        <fullName evidence="2">Uncharacterized protein</fullName>
    </submittedName>
</protein>
<evidence type="ECO:0000256" key="1">
    <source>
        <dbReference type="SAM" id="MobiDB-lite"/>
    </source>
</evidence>
<evidence type="ECO:0000313" key="3">
    <source>
        <dbReference type="Proteomes" id="UP001341840"/>
    </source>
</evidence>
<name>A0ABU6Q8I6_9FABA</name>
<feature type="region of interest" description="Disordered" evidence="1">
    <location>
        <begin position="129"/>
        <end position="151"/>
    </location>
</feature>
<evidence type="ECO:0000313" key="2">
    <source>
        <dbReference type="EMBL" id="MED6108167.1"/>
    </source>
</evidence>
<organism evidence="2 3">
    <name type="scientific">Stylosanthes scabra</name>
    <dbReference type="NCBI Taxonomy" id="79078"/>
    <lineage>
        <taxon>Eukaryota</taxon>
        <taxon>Viridiplantae</taxon>
        <taxon>Streptophyta</taxon>
        <taxon>Embryophyta</taxon>
        <taxon>Tracheophyta</taxon>
        <taxon>Spermatophyta</taxon>
        <taxon>Magnoliopsida</taxon>
        <taxon>eudicotyledons</taxon>
        <taxon>Gunneridae</taxon>
        <taxon>Pentapetalae</taxon>
        <taxon>rosids</taxon>
        <taxon>fabids</taxon>
        <taxon>Fabales</taxon>
        <taxon>Fabaceae</taxon>
        <taxon>Papilionoideae</taxon>
        <taxon>50 kb inversion clade</taxon>
        <taxon>dalbergioids sensu lato</taxon>
        <taxon>Dalbergieae</taxon>
        <taxon>Pterocarpus clade</taxon>
        <taxon>Stylosanthes</taxon>
    </lineage>
</organism>
<gene>
    <name evidence="2" type="ORF">PIB30_020940</name>
</gene>
<reference evidence="2 3" key="1">
    <citation type="journal article" date="2023" name="Plants (Basel)">
        <title>Bridging the Gap: Combining Genomics and Transcriptomics Approaches to Understand Stylosanthes scabra, an Orphan Legume from the Brazilian Caatinga.</title>
        <authorList>
            <person name="Ferreira-Neto J.R.C."/>
            <person name="da Silva M.D."/>
            <person name="Binneck E."/>
            <person name="de Melo N.F."/>
            <person name="da Silva R.H."/>
            <person name="de Melo A.L.T.M."/>
            <person name="Pandolfi V."/>
            <person name="Bustamante F.O."/>
            <person name="Brasileiro-Vidal A.C."/>
            <person name="Benko-Iseppon A.M."/>
        </authorList>
    </citation>
    <scope>NUCLEOTIDE SEQUENCE [LARGE SCALE GENOMIC DNA]</scope>
    <source>
        <tissue evidence="2">Leaves</tissue>
    </source>
</reference>
<accession>A0ABU6Q8I6</accession>
<proteinExistence type="predicted"/>
<dbReference type="Proteomes" id="UP001341840">
    <property type="component" value="Unassembled WGS sequence"/>
</dbReference>
<keyword evidence="3" id="KW-1185">Reference proteome</keyword>
<comment type="caution">
    <text evidence="2">The sequence shown here is derived from an EMBL/GenBank/DDBJ whole genome shotgun (WGS) entry which is preliminary data.</text>
</comment>
<sequence>MDRYNRVVLEVDVWIQAVVALGFTAGLVKGGYENDTLFSIPFIIRRAVLRYPVLHYIVPRKADTGTSIDHKKKLSTNLKSFFHIKDDLRKGEYKLKSLAGAKVPRTWNATYLRSPAIDVQRNRETENLRFHVPQSSPDEARQPPFKGLGHS</sequence>
<dbReference type="EMBL" id="JASCZI010000068">
    <property type="protein sequence ID" value="MED6108167.1"/>
    <property type="molecule type" value="Genomic_DNA"/>
</dbReference>